<comment type="caution">
    <text evidence="1">The sequence shown here is derived from an EMBL/GenBank/DDBJ whole genome shotgun (WGS) entry which is preliminary data.</text>
</comment>
<gene>
    <name evidence="1" type="ORF">GIL414_LOCUS43607</name>
</gene>
<feature type="non-terminal residue" evidence="1">
    <location>
        <position position="64"/>
    </location>
</feature>
<reference evidence="1" key="1">
    <citation type="submission" date="2021-02" db="EMBL/GenBank/DDBJ databases">
        <authorList>
            <person name="Nowell W R."/>
        </authorList>
    </citation>
    <scope>NUCLEOTIDE SEQUENCE</scope>
</reference>
<organism evidence="1 2">
    <name type="scientific">Rotaria magnacalcarata</name>
    <dbReference type="NCBI Taxonomy" id="392030"/>
    <lineage>
        <taxon>Eukaryota</taxon>
        <taxon>Metazoa</taxon>
        <taxon>Spiralia</taxon>
        <taxon>Gnathifera</taxon>
        <taxon>Rotifera</taxon>
        <taxon>Eurotatoria</taxon>
        <taxon>Bdelloidea</taxon>
        <taxon>Philodinida</taxon>
        <taxon>Philodinidae</taxon>
        <taxon>Rotaria</taxon>
    </lineage>
</organism>
<protein>
    <submittedName>
        <fullName evidence="1">Uncharacterized protein</fullName>
    </submittedName>
</protein>
<dbReference type="AlphaFoldDB" id="A0A8S3AAU7"/>
<evidence type="ECO:0000313" key="2">
    <source>
        <dbReference type="Proteomes" id="UP000681720"/>
    </source>
</evidence>
<accession>A0A8S3AAU7</accession>
<sequence length="64" mass="7609">MALLTINHQQAENSWIKPVFNTLIDEMKAEEEYQNHVFYFVHGKLAEYKAYINHLNLQSQIQTN</sequence>
<name>A0A8S3AAU7_9BILA</name>
<proteinExistence type="predicted"/>
<evidence type="ECO:0000313" key="1">
    <source>
        <dbReference type="EMBL" id="CAF4714935.1"/>
    </source>
</evidence>
<dbReference type="EMBL" id="CAJOBJ010129601">
    <property type="protein sequence ID" value="CAF4714935.1"/>
    <property type="molecule type" value="Genomic_DNA"/>
</dbReference>
<dbReference type="Proteomes" id="UP000681720">
    <property type="component" value="Unassembled WGS sequence"/>
</dbReference>